<dbReference type="Proteomes" id="UP001283361">
    <property type="component" value="Unassembled WGS sequence"/>
</dbReference>
<protein>
    <submittedName>
        <fullName evidence="1">Uncharacterized protein</fullName>
    </submittedName>
</protein>
<proteinExistence type="predicted"/>
<sequence>MSMLDALDVAAASWNEVEASMKLKGFKHAGFVRNYLTPNPVTSIQMNLNELTNLFQRFSNLIDLTGLSFDEYTLYILVTNVL</sequence>
<organism evidence="1 2">
    <name type="scientific">Elysia crispata</name>
    <name type="common">lettuce slug</name>
    <dbReference type="NCBI Taxonomy" id="231223"/>
    <lineage>
        <taxon>Eukaryota</taxon>
        <taxon>Metazoa</taxon>
        <taxon>Spiralia</taxon>
        <taxon>Lophotrochozoa</taxon>
        <taxon>Mollusca</taxon>
        <taxon>Gastropoda</taxon>
        <taxon>Heterobranchia</taxon>
        <taxon>Euthyneura</taxon>
        <taxon>Panpulmonata</taxon>
        <taxon>Sacoglossa</taxon>
        <taxon>Placobranchoidea</taxon>
        <taxon>Plakobranchidae</taxon>
        <taxon>Elysia</taxon>
    </lineage>
</organism>
<evidence type="ECO:0000313" key="1">
    <source>
        <dbReference type="EMBL" id="KAK3775320.1"/>
    </source>
</evidence>
<accession>A0AAE1DMI9</accession>
<comment type="caution">
    <text evidence="1">The sequence shown here is derived from an EMBL/GenBank/DDBJ whole genome shotgun (WGS) entry which is preliminary data.</text>
</comment>
<evidence type="ECO:0000313" key="2">
    <source>
        <dbReference type="Proteomes" id="UP001283361"/>
    </source>
</evidence>
<keyword evidence="2" id="KW-1185">Reference proteome</keyword>
<name>A0AAE1DMI9_9GAST</name>
<gene>
    <name evidence="1" type="ORF">RRG08_030988</name>
</gene>
<dbReference type="AlphaFoldDB" id="A0AAE1DMI9"/>
<reference evidence="1" key="1">
    <citation type="journal article" date="2023" name="G3 (Bethesda)">
        <title>A reference genome for the long-term kleptoplast-retaining sea slug Elysia crispata morphotype clarki.</title>
        <authorList>
            <person name="Eastman K.E."/>
            <person name="Pendleton A.L."/>
            <person name="Shaikh M.A."/>
            <person name="Suttiyut T."/>
            <person name="Ogas R."/>
            <person name="Tomko P."/>
            <person name="Gavelis G."/>
            <person name="Widhalm J.R."/>
            <person name="Wisecaver J.H."/>
        </authorList>
    </citation>
    <scope>NUCLEOTIDE SEQUENCE</scope>
    <source>
        <strain evidence="1">ECLA1</strain>
    </source>
</reference>
<dbReference type="EMBL" id="JAWDGP010003344">
    <property type="protein sequence ID" value="KAK3775320.1"/>
    <property type="molecule type" value="Genomic_DNA"/>
</dbReference>